<dbReference type="SUPFAM" id="SSF81631">
    <property type="entry name" value="PAP/OAS1 substrate-binding domain"/>
    <property type="match status" value="1"/>
</dbReference>
<dbReference type="GO" id="GO:0005737">
    <property type="term" value="C:cytoplasm"/>
    <property type="evidence" value="ECO:0007669"/>
    <property type="project" value="UniProtKB-SubCell"/>
</dbReference>
<keyword evidence="5" id="KW-0808">Transferase</keyword>
<feature type="compositionally biased region" description="Polar residues" evidence="9">
    <location>
        <begin position="62"/>
        <end position="86"/>
    </location>
</feature>
<evidence type="ECO:0000256" key="1">
    <source>
        <dbReference type="ARBA" id="ARBA00001936"/>
    </source>
</evidence>
<evidence type="ECO:0000256" key="4">
    <source>
        <dbReference type="ARBA" id="ARBA00022490"/>
    </source>
</evidence>
<comment type="cofactor">
    <cofactor evidence="1">
        <name>Mn(2+)</name>
        <dbReference type="ChEBI" id="CHEBI:29035"/>
    </cofactor>
</comment>
<dbReference type="PANTHER" id="PTHR12271">
    <property type="entry name" value="POLY A POLYMERASE CID PAP -RELATED"/>
    <property type="match status" value="1"/>
</dbReference>
<evidence type="ECO:0000256" key="5">
    <source>
        <dbReference type="ARBA" id="ARBA00022679"/>
    </source>
</evidence>
<protein>
    <submittedName>
        <fullName evidence="12">Uncharacterized protein</fullName>
    </submittedName>
</protein>
<dbReference type="Pfam" id="PF03828">
    <property type="entry name" value="PAP_assoc"/>
    <property type="match status" value="1"/>
</dbReference>
<dbReference type="GO" id="GO:1990817">
    <property type="term" value="F:poly(A) RNA polymerase activity"/>
    <property type="evidence" value="ECO:0007669"/>
    <property type="project" value="TreeGrafter"/>
</dbReference>
<dbReference type="InterPro" id="IPR054708">
    <property type="entry name" value="MTPAP-like_central"/>
</dbReference>
<dbReference type="Gene3D" id="3.30.460.10">
    <property type="entry name" value="Beta Polymerase, domain 2"/>
    <property type="match status" value="1"/>
</dbReference>
<name>A0A1B6CDZ4_9HEMI</name>
<feature type="domain" description="Poly(A) RNA polymerase mitochondrial-like central palm" evidence="11">
    <location>
        <begin position="274"/>
        <end position="411"/>
    </location>
</feature>
<dbReference type="EMBL" id="GEDC01025677">
    <property type="protein sequence ID" value="JAS11621.1"/>
    <property type="molecule type" value="Transcribed_RNA"/>
</dbReference>
<evidence type="ECO:0000259" key="11">
    <source>
        <dbReference type="Pfam" id="PF22600"/>
    </source>
</evidence>
<accession>A0A1B6CDZ4</accession>
<evidence type="ECO:0000256" key="6">
    <source>
        <dbReference type="ARBA" id="ARBA00022723"/>
    </source>
</evidence>
<dbReference type="InterPro" id="IPR002058">
    <property type="entry name" value="PAP_assoc"/>
</dbReference>
<dbReference type="PANTHER" id="PTHR12271:SF40">
    <property type="entry name" value="POLY(A) RNA POLYMERASE GLD2"/>
    <property type="match status" value="1"/>
</dbReference>
<dbReference type="GO" id="GO:0046872">
    <property type="term" value="F:metal ion binding"/>
    <property type="evidence" value="ECO:0007669"/>
    <property type="project" value="UniProtKB-KW"/>
</dbReference>
<evidence type="ECO:0000256" key="2">
    <source>
        <dbReference type="ARBA" id="ARBA00001946"/>
    </source>
</evidence>
<comment type="subcellular location">
    <subcellularLocation>
        <location evidence="3">Cytoplasm</location>
    </subcellularLocation>
</comment>
<feature type="domain" description="PAP-associated" evidence="10">
    <location>
        <begin position="498"/>
        <end position="559"/>
    </location>
</feature>
<comment type="similarity">
    <text evidence="8">Belongs to the DNA polymerase type-B-like family. GLD2 subfamily.</text>
</comment>
<evidence type="ECO:0000256" key="7">
    <source>
        <dbReference type="ARBA" id="ARBA00022842"/>
    </source>
</evidence>
<reference evidence="12" key="1">
    <citation type="submission" date="2015-12" db="EMBL/GenBank/DDBJ databases">
        <title>De novo transcriptome assembly of four potential Pierce s Disease insect vectors from Arizona vineyards.</title>
        <authorList>
            <person name="Tassone E.E."/>
        </authorList>
    </citation>
    <scope>NUCLEOTIDE SEQUENCE</scope>
</reference>
<dbReference type="SUPFAM" id="SSF81301">
    <property type="entry name" value="Nucleotidyltransferase"/>
    <property type="match status" value="1"/>
</dbReference>
<dbReference type="CDD" id="cd05402">
    <property type="entry name" value="NT_PAP_TUTase"/>
    <property type="match status" value="1"/>
</dbReference>
<keyword evidence="6" id="KW-0479">Metal-binding</keyword>
<evidence type="ECO:0000313" key="12">
    <source>
        <dbReference type="EMBL" id="JAS11621.1"/>
    </source>
</evidence>
<evidence type="ECO:0000256" key="8">
    <source>
        <dbReference type="ARBA" id="ARBA00038491"/>
    </source>
</evidence>
<evidence type="ECO:0000256" key="3">
    <source>
        <dbReference type="ARBA" id="ARBA00004496"/>
    </source>
</evidence>
<comment type="cofactor">
    <cofactor evidence="2">
        <name>Mg(2+)</name>
        <dbReference type="ChEBI" id="CHEBI:18420"/>
    </cofactor>
</comment>
<proteinExistence type="inferred from homology"/>
<dbReference type="GO" id="GO:0031123">
    <property type="term" value="P:RNA 3'-end processing"/>
    <property type="evidence" value="ECO:0007669"/>
    <property type="project" value="TreeGrafter"/>
</dbReference>
<organism evidence="12">
    <name type="scientific">Clastoptera arizonana</name>
    <name type="common">Arizona spittle bug</name>
    <dbReference type="NCBI Taxonomy" id="38151"/>
    <lineage>
        <taxon>Eukaryota</taxon>
        <taxon>Metazoa</taxon>
        <taxon>Ecdysozoa</taxon>
        <taxon>Arthropoda</taxon>
        <taxon>Hexapoda</taxon>
        <taxon>Insecta</taxon>
        <taxon>Pterygota</taxon>
        <taxon>Neoptera</taxon>
        <taxon>Paraneoptera</taxon>
        <taxon>Hemiptera</taxon>
        <taxon>Auchenorrhyncha</taxon>
        <taxon>Cercopoidea</taxon>
        <taxon>Clastopteridae</taxon>
        <taxon>Clastoptera</taxon>
    </lineage>
</organism>
<dbReference type="AlphaFoldDB" id="A0A1B6CDZ4"/>
<feature type="region of interest" description="Disordered" evidence="9">
    <location>
        <begin position="62"/>
        <end position="91"/>
    </location>
</feature>
<keyword evidence="4" id="KW-0963">Cytoplasm</keyword>
<sequence length="604" mass="69890">MYSMLQQSLLIQIANEQLRQYQSTENKQDNNQDCSYNILQLVGTDMPPIRNRIAGNYTASNGSEAGQSCFPQNLGNSQTPGYQKSPGNRGYNLRRTYFHHNGAKKELRFGRMRPQSVDSDSGIDSSCSTPSHINCLNDQACSDELSDESFNNDFKGVKRLHDTNGYHQNLSLFHNVPNYHHYYQQNNNNYGPRRNDSPNAGYKRRFYNGGERPMMQGFGAPIRGRKITGVIYNHNHHENIGYLHHPDRFISKYYLSELKHCPDNLKTGSEWDELSLSIWAKFVAHQQPADIFKKKMILWKNLLMRIKTAEPHYNLYVVGSTMSGFGTTTSDVDMCLLTRSCDNDQRVQALNHLTHVQKYLIHLDSVDCIHLIEAKVPILKFRDIYQGIDVDLNFNNSVGIRNTHLLYCYSKLDWRVRPLVLTVKLWAHANDINDAKNMTISSYSLALMVIHFLQCGVKPAVLPCLHKMYKNKFTPDSDIQQIDIHEELPPLSVENKQSLGELFYNFFNYYNTFNFSKDAISIRLGSKIQIDECRRAQTMKNEPHQWKYLCIEEPFDQTNTARSVYNPDSFERIRTVFRVSFQRLKETHCLDSIFSTQAPIKKTI</sequence>
<dbReference type="Gene3D" id="1.10.1410.10">
    <property type="match status" value="1"/>
</dbReference>
<gene>
    <name evidence="12" type="ORF">g.13985</name>
</gene>
<evidence type="ECO:0000256" key="9">
    <source>
        <dbReference type="SAM" id="MobiDB-lite"/>
    </source>
</evidence>
<dbReference type="InterPro" id="IPR043519">
    <property type="entry name" value="NT_sf"/>
</dbReference>
<dbReference type="Pfam" id="PF22600">
    <property type="entry name" value="MTPAP-like_central"/>
    <property type="match status" value="1"/>
</dbReference>
<evidence type="ECO:0000259" key="10">
    <source>
        <dbReference type="Pfam" id="PF03828"/>
    </source>
</evidence>
<keyword evidence="7" id="KW-0460">Magnesium</keyword>